<accession>A0A7H2BEH9</accession>
<feature type="transmembrane region" description="Helical" evidence="1">
    <location>
        <begin position="173"/>
        <end position="192"/>
    </location>
</feature>
<dbReference type="EMBL" id="CP061539">
    <property type="protein sequence ID" value="QNV38075.1"/>
    <property type="molecule type" value="Genomic_DNA"/>
</dbReference>
<evidence type="ECO:0000259" key="2">
    <source>
        <dbReference type="Pfam" id="PF02518"/>
    </source>
</evidence>
<protein>
    <recommendedName>
        <fullName evidence="2">Histidine kinase/HSP90-like ATPase domain-containing protein</fullName>
    </recommendedName>
</protein>
<keyword evidence="1" id="KW-0472">Membrane</keyword>
<proteinExistence type="predicted"/>
<dbReference type="InterPro" id="IPR036890">
    <property type="entry name" value="HATPase_C_sf"/>
</dbReference>
<dbReference type="SUPFAM" id="SSF55874">
    <property type="entry name" value="ATPase domain of HSP90 chaperone/DNA topoisomerase II/histidine kinase"/>
    <property type="match status" value="1"/>
</dbReference>
<dbReference type="InterPro" id="IPR003594">
    <property type="entry name" value="HATPase_dom"/>
</dbReference>
<keyword evidence="1" id="KW-1133">Transmembrane helix</keyword>
<dbReference type="Gene3D" id="3.30.565.10">
    <property type="entry name" value="Histidine kinase-like ATPase, C-terminal domain"/>
    <property type="match status" value="1"/>
</dbReference>
<keyword evidence="4" id="KW-1185">Reference proteome</keyword>
<organism evidence="3 4">
    <name type="scientific">Rothia terrae</name>
    <dbReference type="NCBI Taxonomy" id="396015"/>
    <lineage>
        <taxon>Bacteria</taxon>
        <taxon>Bacillati</taxon>
        <taxon>Actinomycetota</taxon>
        <taxon>Actinomycetes</taxon>
        <taxon>Micrococcales</taxon>
        <taxon>Micrococcaceae</taxon>
        <taxon>Rothia</taxon>
    </lineage>
</organism>
<dbReference type="GeneID" id="96622983"/>
<feature type="transmembrane region" description="Helical" evidence="1">
    <location>
        <begin position="118"/>
        <end position="136"/>
    </location>
</feature>
<dbReference type="KEGG" id="rter:IDM49_01930"/>
<keyword evidence="1" id="KW-0812">Transmembrane</keyword>
<feature type="transmembrane region" description="Helical" evidence="1">
    <location>
        <begin position="33"/>
        <end position="54"/>
    </location>
</feature>
<dbReference type="Proteomes" id="UP000516404">
    <property type="component" value="Chromosome"/>
</dbReference>
<sequence length="425" mass="46860">MTTHTDVTKDLARSLNSQRGNRKNFIGPITFELFCRIEVLYAVLALVIVVQMAATSGGYAAWFNVVGLVMVVHATLLMFYGLRKSFSPSLMRPASILTTAAYLLWPLALSPGESPYSWIWALALYGMLTPLTLYSAVGLVLHIVGFAGLYTASLIVAHLLTDTPLQGDLMSLYLGYLIGSCVLLAGFIGLIIDSAHDADTLYNETLGAQLRMYRTRDLSNQLQEFDKLVHDNVMATLLDASRQQGPLAERTKRLAERALGVLDEESAKTQFELPLTFQGLTEQVAEGVSPWNSRLRFSDIEARQAYPPADAESVIPSPAARAFVHAVTEAVSNSARHSGTRTTHINLLTEYRRPFRESRSAEPRSFIICTVTDRGAGFQMKDIDIRRMGVRVSMMHSMKEAGGEVRIESAPGRGTKVTVQWPGEE</sequence>
<dbReference type="Pfam" id="PF02518">
    <property type="entry name" value="HATPase_c"/>
    <property type="match status" value="1"/>
</dbReference>
<evidence type="ECO:0000256" key="1">
    <source>
        <dbReference type="SAM" id="Phobius"/>
    </source>
</evidence>
<feature type="transmembrane region" description="Helical" evidence="1">
    <location>
        <begin position="143"/>
        <end position="161"/>
    </location>
</feature>
<name>A0A7H2BEH9_9MICC</name>
<feature type="domain" description="Histidine kinase/HSP90-like ATPase" evidence="2">
    <location>
        <begin position="321"/>
        <end position="422"/>
    </location>
</feature>
<evidence type="ECO:0000313" key="4">
    <source>
        <dbReference type="Proteomes" id="UP000516404"/>
    </source>
</evidence>
<evidence type="ECO:0000313" key="3">
    <source>
        <dbReference type="EMBL" id="QNV38075.1"/>
    </source>
</evidence>
<feature type="transmembrane region" description="Helical" evidence="1">
    <location>
        <begin position="94"/>
        <end position="112"/>
    </location>
</feature>
<feature type="transmembrane region" description="Helical" evidence="1">
    <location>
        <begin position="60"/>
        <end position="82"/>
    </location>
</feature>
<dbReference type="AlphaFoldDB" id="A0A7H2BEH9"/>
<dbReference type="RefSeq" id="WP_190724837.1">
    <property type="nucleotide sequence ID" value="NZ_CP061539.1"/>
</dbReference>
<reference evidence="3 4" key="1">
    <citation type="submission" date="2020-09" db="EMBL/GenBank/DDBJ databases">
        <title>Investigation of environmental microbes.</title>
        <authorList>
            <person name="Ou Y."/>
            <person name="Kang Q."/>
        </authorList>
    </citation>
    <scope>NUCLEOTIDE SEQUENCE [LARGE SCALE GENOMIC DNA]</scope>
    <source>
        <strain evidence="3 4">KJZ-14</strain>
    </source>
</reference>
<gene>
    <name evidence="3" type="ORF">IDM49_01930</name>
</gene>